<evidence type="ECO:0000313" key="1">
    <source>
        <dbReference type="EMBL" id="TVY09904.1"/>
    </source>
</evidence>
<dbReference type="RefSeq" id="WP_144846473.1">
    <property type="nucleotide sequence ID" value="NZ_VNJI01000011.1"/>
</dbReference>
<name>A0A559KCQ7_9BACL</name>
<comment type="caution">
    <text evidence="1">The sequence shown here is derived from an EMBL/GenBank/DDBJ whole genome shotgun (WGS) entry which is preliminary data.</text>
</comment>
<organism evidence="1 2">
    <name type="scientific">Paenibacillus cremeus</name>
    <dbReference type="NCBI Taxonomy" id="2163881"/>
    <lineage>
        <taxon>Bacteria</taxon>
        <taxon>Bacillati</taxon>
        <taxon>Bacillota</taxon>
        <taxon>Bacilli</taxon>
        <taxon>Bacillales</taxon>
        <taxon>Paenibacillaceae</taxon>
        <taxon>Paenibacillus</taxon>
    </lineage>
</organism>
<reference evidence="1 2" key="1">
    <citation type="submission" date="2019-07" db="EMBL/GenBank/DDBJ databases">
        <authorList>
            <person name="Kim J."/>
        </authorList>
    </citation>
    <scope>NUCLEOTIDE SEQUENCE [LARGE SCALE GENOMIC DNA]</scope>
    <source>
        <strain evidence="1 2">JC52</strain>
    </source>
</reference>
<dbReference type="EMBL" id="VNJI01000011">
    <property type="protein sequence ID" value="TVY09904.1"/>
    <property type="molecule type" value="Genomic_DNA"/>
</dbReference>
<gene>
    <name evidence="1" type="ORF">FPZ49_11070</name>
</gene>
<sequence>MNYADMIKDYIARSPFSLQVLSNKLKKIGFQVDKAYLSKLQNGKVSPANNELNRAIAELTGNDPELLIRAAYMEKAPEEVKEELNKADLVTDLLTMIGDLSAIADKGKQHKDDLVKLKRLKMQYQLPIDIDETLYLNNPIELLMQLNHLLRFQKWKDTRKKQGIIIKTKFEEYLKEEETSIPQWFLNARSNSYSMTNLTSDERDYLEACLMTYRALKLKPMK</sequence>
<proteinExistence type="predicted"/>
<evidence type="ECO:0000313" key="2">
    <source>
        <dbReference type="Proteomes" id="UP000317036"/>
    </source>
</evidence>
<dbReference type="Proteomes" id="UP000317036">
    <property type="component" value="Unassembled WGS sequence"/>
</dbReference>
<protein>
    <submittedName>
        <fullName evidence="1">Uncharacterized protein</fullName>
    </submittedName>
</protein>
<dbReference type="OrthoDB" id="2651434at2"/>
<accession>A0A559KCQ7</accession>
<keyword evidence="2" id="KW-1185">Reference proteome</keyword>
<dbReference type="AlphaFoldDB" id="A0A559KCQ7"/>